<dbReference type="Gene3D" id="1.25.40.10">
    <property type="entry name" value="Tetratricopeptide repeat domain"/>
    <property type="match status" value="1"/>
</dbReference>
<dbReference type="SUPFAM" id="SSF48452">
    <property type="entry name" value="TPR-like"/>
    <property type="match status" value="1"/>
</dbReference>
<reference evidence="1" key="1">
    <citation type="submission" date="2009-12" db="EMBL/GenBank/DDBJ databases">
        <authorList>
            <person name="Kielak A."/>
            <person name="van Veen J.A."/>
            <person name="Kowalchuk G.A."/>
        </authorList>
    </citation>
    <scope>NUCLEOTIDE SEQUENCE</scope>
</reference>
<sequence length="345" mass="37701">MIRMIAFALALGVTIAPTQKSSPVSPPPWMDELLDSYANGNYPAFDDSLRGAIHTGTASALPQFLLVLKKSAPAWIKRAPAGEQERRRLVVAAVSLEGANRGGLDNWPAARAVIEWACQLVRQNRRALPAERTWHWGAISIFEGAADASPAQVHVSHALSRFPNDPRFLLARGIATELRTWPDPRDGKTPRERDASTVGLTVLRLDEARRFDEVRAEASLHLGYLALRNRDASESLPYFRESAKPGVDPFIRYLAQLFQGRALEALHKPADAIAAYHGAIAAEPGQTAQLALAAALARTGQQDAAADAAAASMRGVTVIDPWIIYGRGDARFWPEISARLRQEIR</sequence>
<dbReference type="InterPro" id="IPR011990">
    <property type="entry name" value="TPR-like_helical_dom_sf"/>
</dbReference>
<evidence type="ECO:0008006" key="2">
    <source>
        <dbReference type="Google" id="ProtNLM"/>
    </source>
</evidence>
<dbReference type="AlphaFoldDB" id="E3T6R5"/>
<accession>E3T6R5</accession>
<reference evidence="1" key="2">
    <citation type="journal article" date="2010" name="Appl. Environ. Microbiol.">
        <title>Comparative analysis of acidobacterial genomic fragments from terrestrial and aquatic metagenomic libraries, with emphasis on acidobacteria subdivision 6.</title>
        <authorList>
            <person name="Kielak A.M."/>
            <person name="van Veen J.A."/>
            <person name="Kowalchuk G.A."/>
        </authorList>
    </citation>
    <scope>NUCLEOTIDE SEQUENCE</scope>
</reference>
<evidence type="ECO:0000313" key="1">
    <source>
        <dbReference type="EMBL" id="ADC36009.1"/>
    </source>
</evidence>
<name>E3T6R5_9BACT</name>
<protein>
    <recommendedName>
        <fullName evidence="2">Tetratricopeptide repeat protein</fullName>
    </recommendedName>
</protein>
<dbReference type="EMBL" id="GU260708">
    <property type="protein sequence ID" value="ADC36009.1"/>
    <property type="molecule type" value="Genomic_DNA"/>
</dbReference>
<organism evidence="1">
    <name type="scientific">uncultured bacterium 259</name>
    <dbReference type="NCBI Taxonomy" id="698386"/>
    <lineage>
        <taxon>Bacteria</taxon>
        <taxon>environmental samples</taxon>
    </lineage>
</organism>
<proteinExistence type="predicted"/>